<proteinExistence type="predicted"/>
<dbReference type="OrthoDB" id="9771433at2"/>
<comment type="caution">
    <text evidence="2">The sequence shown here is derived from an EMBL/GenBank/DDBJ whole genome shotgun (WGS) entry which is preliminary data.</text>
</comment>
<gene>
    <name evidence="2" type="ORF">CJ014_20265</name>
</gene>
<dbReference type="InterPro" id="IPR040442">
    <property type="entry name" value="Pyrv_kinase-like_dom_sf"/>
</dbReference>
<dbReference type="Gene3D" id="3.20.20.60">
    <property type="entry name" value="Phosphoenolpyruvate-binding domains"/>
    <property type="match status" value="1"/>
</dbReference>
<evidence type="ECO:0008006" key="4">
    <source>
        <dbReference type="Google" id="ProtNLM"/>
    </source>
</evidence>
<dbReference type="InterPro" id="IPR018523">
    <property type="entry name" value="Isocitrate_lyase_ph_CS"/>
</dbReference>
<sequence length="397" mass="44125">MIRWSSSSKIRSPKASDNWCFWRLAASLAGSNLVGVMRRDYTGFPYNWQRQPSAAKRNRRPMKRSRPAWGFPPPNNRRTRRRPARFLPGWPEKEQDDMSELELDIPAVRRAGIKWKALLERETFLQLPAAHDALTARLIERAGFPAYQVGGFALVGARYGRPDVDLEHFGEKNRAVQDVIDGCALPVLVDADDGYGDVKNMTRTIRGYEALGAAAIFFEDQAAPKRCGHMAGKKVVPVEQMVAKVRAAVAARQDGDTFLIARTDAIQPEGLDSALRRGEAYLKAGADGIYVEGPRNEQEIERVAQAFRGVPLATSVLENGGVTPWLAPDDFRALGYTMILYPTTVLFSAARAIERTLANLRGGRPLDGATSLDMEAFENLVDLPAWAEIEARFQPEE</sequence>
<reference evidence="2 3" key="1">
    <citation type="submission" date="2017-08" db="EMBL/GenBank/DDBJ databases">
        <title>Pleomorphomonas carboxidotrophicus sp. nov., a new mesophilic hydrogenogenic carboxidotroph.</title>
        <authorList>
            <person name="Esquivel-Elizondo S."/>
            <person name="Krajmalnik-Brown R."/>
            <person name="Maldonado J."/>
        </authorList>
    </citation>
    <scope>NUCLEOTIDE SEQUENCE [LARGE SCALE GENOMIC DNA]</scope>
    <source>
        <strain evidence="2 3">SVCO-16</strain>
    </source>
</reference>
<dbReference type="InterPro" id="IPR039556">
    <property type="entry name" value="ICL/PEPM"/>
</dbReference>
<dbReference type="PANTHER" id="PTHR42905">
    <property type="entry name" value="PHOSPHOENOLPYRUVATE CARBOXYLASE"/>
    <property type="match status" value="1"/>
</dbReference>
<keyword evidence="3" id="KW-1185">Reference proteome</keyword>
<dbReference type="PANTHER" id="PTHR42905:SF5">
    <property type="entry name" value="CARBOXYVINYL-CARBOXYPHOSPHONATE PHOSPHORYLMUTASE, CHLOROPLASTIC"/>
    <property type="match status" value="1"/>
</dbReference>
<feature type="compositionally biased region" description="Basic residues" evidence="1">
    <location>
        <begin position="56"/>
        <end position="66"/>
    </location>
</feature>
<dbReference type="CDD" id="cd00377">
    <property type="entry name" value="ICL_PEPM"/>
    <property type="match status" value="1"/>
</dbReference>
<name>A0A2G9WRS2_9HYPH</name>
<dbReference type="Proteomes" id="UP000231070">
    <property type="component" value="Unassembled WGS sequence"/>
</dbReference>
<organism evidence="2 3">
    <name type="scientific">Pleomorphomonas carboxyditropha</name>
    <dbReference type="NCBI Taxonomy" id="2023338"/>
    <lineage>
        <taxon>Bacteria</taxon>
        <taxon>Pseudomonadati</taxon>
        <taxon>Pseudomonadota</taxon>
        <taxon>Alphaproteobacteria</taxon>
        <taxon>Hyphomicrobiales</taxon>
        <taxon>Pleomorphomonadaceae</taxon>
        <taxon>Pleomorphomonas</taxon>
    </lineage>
</organism>
<dbReference type="InterPro" id="IPR015813">
    <property type="entry name" value="Pyrv/PenolPyrv_kinase-like_dom"/>
</dbReference>
<dbReference type="SUPFAM" id="SSF51621">
    <property type="entry name" value="Phosphoenolpyruvate/pyruvate domain"/>
    <property type="match status" value="1"/>
</dbReference>
<dbReference type="AlphaFoldDB" id="A0A2G9WRS2"/>
<dbReference type="GO" id="GO:0016833">
    <property type="term" value="F:oxo-acid-lyase activity"/>
    <property type="evidence" value="ECO:0007669"/>
    <property type="project" value="UniProtKB-ARBA"/>
</dbReference>
<evidence type="ECO:0000256" key="1">
    <source>
        <dbReference type="SAM" id="MobiDB-lite"/>
    </source>
</evidence>
<accession>A0A2G9WRS2</accession>
<evidence type="ECO:0000313" key="3">
    <source>
        <dbReference type="Proteomes" id="UP000231070"/>
    </source>
</evidence>
<protein>
    <recommendedName>
        <fullName evidence="4">Carboxyvinyl-carboxyphosphonate phosphorylmutase</fullName>
    </recommendedName>
</protein>
<feature type="region of interest" description="Disordered" evidence="1">
    <location>
        <begin position="52"/>
        <end position="92"/>
    </location>
</feature>
<dbReference type="PROSITE" id="PS00161">
    <property type="entry name" value="ISOCITRATE_LYASE"/>
    <property type="match status" value="1"/>
</dbReference>
<dbReference type="Pfam" id="PF13714">
    <property type="entry name" value="PEP_mutase"/>
    <property type="match status" value="1"/>
</dbReference>
<evidence type="ECO:0000313" key="2">
    <source>
        <dbReference type="EMBL" id="PIO97364.1"/>
    </source>
</evidence>
<dbReference type="EMBL" id="NQVN01000018">
    <property type="protein sequence ID" value="PIO97364.1"/>
    <property type="molecule type" value="Genomic_DNA"/>
</dbReference>